<evidence type="ECO:0000313" key="3">
    <source>
        <dbReference type="Proteomes" id="UP000324800"/>
    </source>
</evidence>
<reference evidence="2 3" key="1">
    <citation type="submission" date="2019-03" db="EMBL/GenBank/DDBJ databases">
        <title>Single cell metagenomics reveals metabolic interactions within the superorganism composed of flagellate Streblomastix strix and complex community of Bacteroidetes bacteria on its surface.</title>
        <authorList>
            <person name="Treitli S.C."/>
            <person name="Kolisko M."/>
            <person name="Husnik F."/>
            <person name="Keeling P."/>
            <person name="Hampl V."/>
        </authorList>
    </citation>
    <scope>NUCLEOTIDE SEQUENCE [LARGE SCALE GENOMIC DNA]</scope>
    <source>
        <strain evidence="2">ST1C</strain>
    </source>
</reference>
<evidence type="ECO:0000313" key="2">
    <source>
        <dbReference type="EMBL" id="KAA6399419.1"/>
    </source>
</evidence>
<evidence type="ECO:0000256" key="1">
    <source>
        <dbReference type="SAM" id="MobiDB-lite"/>
    </source>
</evidence>
<organism evidence="2 3">
    <name type="scientific">Streblomastix strix</name>
    <dbReference type="NCBI Taxonomy" id="222440"/>
    <lineage>
        <taxon>Eukaryota</taxon>
        <taxon>Metamonada</taxon>
        <taxon>Preaxostyla</taxon>
        <taxon>Oxymonadida</taxon>
        <taxon>Streblomastigidae</taxon>
        <taxon>Streblomastix</taxon>
    </lineage>
</organism>
<dbReference type="Proteomes" id="UP000324800">
    <property type="component" value="Unassembled WGS sequence"/>
</dbReference>
<accession>A0A5J4WYY2</accession>
<name>A0A5J4WYY2_9EUKA</name>
<proteinExistence type="predicted"/>
<comment type="caution">
    <text evidence="2">The sequence shown here is derived from an EMBL/GenBank/DDBJ whole genome shotgun (WGS) entry which is preliminary data.</text>
</comment>
<feature type="region of interest" description="Disordered" evidence="1">
    <location>
        <begin position="367"/>
        <end position="390"/>
    </location>
</feature>
<protein>
    <submittedName>
        <fullName evidence="2">Uncharacterized protein</fullName>
    </submittedName>
</protein>
<dbReference type="AlphaFoldDB" id="A0A5J4WYY2"/>
<gene>
    <name evidence="2" type="ORF">EZS28_005048</name>
</gene>
<dbReference type="EMBL" id="SNRW01000757">
    <property type="protein sequence ID" value="KAA6399419.1"/>
    <property type="molecule type" value="Genomic_DNA"/>
</dbReference>
<sequence>MVAWTYMVHILNNRQLQVPYFWRQLSDTESGEGNDMKERHAIIRKNRNIAHGPRVNQGRKRLTEFLGKTIEVFDDWMNESENSLYDIFGKRTRFFHTEFVTLLTKTKKTKLSSAKHHASILNTLPSLIFGTEQVFVTAQSLTTHAISNCQIRSSRYWSTWDINQLYDHWRSKPDSRFISNEELQTKLAQLMISLCFVRILREHFQRSPNYFIHLFWTNEWQQADQRRINNHFEKLVCIIGLQTATAKSIKHASSTELAVLGFGGRTINIFTLHTLDSKKNMKFQVLAVNRQQDFIATALVKNHGKMQAEPAIYTISKYWDDARVSDGDVLQQSPYGVDLQLSPQDIHASLHSLPTISTQRIFEVRSPNDCESTRGQESQMQKDDQDEEQSCRAPVSSMTMNYDQIGSVNAQI</sequence>